<dbReference type="SUPFAM" id="SSF53335">
    <property type="entry name" value="S-adenosyl-L-methionine-dependent methyltransferases"/>
    <property type="match status" value="1"/>
</dbReference>
<proteinExistence type="predicted"/>
<name>A0A549TGJ0_9HYPH</name>
<feature type="domain" description="Methyltransferase FkbM" evidence="1">
    <location>
        <begin position="129"/>
        <end position="271"/>
    </location>
</feature>
<dbReference type="Proteomes" id="UP000316801">
    <property type="component" value="Unassembled WGS sequence"/>
</dbReference>
<dbReference type="Gene3D" id="3.40.50.150">
    <property type="entry name" value="Vaccinia Virus protein VP39"/>
    <property type="match status" value="1"/>
</dbReference>
<dbReference type="EMBL" id="VJMG01000008">
    <property type="protein sequence ID" value="TRL41895.1"/>
    <property type="molecule type" value="Genomic_DNA"/>
</dbReference>
<dbReference type="InterPro" id="IPR052514">
    <property type="entry name" value="SAM-dependent_MTase"/>
</dbReference>
<gene>
    <name evidence="2" type="ORF">FNA46_03220</name>
</gene>
<dbReference type="PANTHER" id="PTHR34203">
    <property type="entry name" value="METHYLTRANSFERASE, FKBM FAMILY PROTEIN"/>
    <property type="match status" value="1"/>
</dbReference>
<comment type="caution">
    <text evidence="2">The sequence shown here is derived from an EMBL/GenBank/DDBJ whole genome shotgun (WGS) entry which is preliminary data.</text>
</comment>
<evidence type="ECO:0000313" key="2">
    <source>
        <dbReference type="EMBL" id="TRL41895.1"/>
    </source>
</evidence>
<dbReference type="AlphaFoldDB" id="A0A549TGJ0"/>
<organism evidence="2 3">
    <name type="scientific">Rhizobium straminoryzae</name>
    <dbReference type="NCBI Taxonomy" id="1387186"/>
    <lineage>
        <taxon>Bacteria</taxon>
        <taxon>Pseudomonadati</taxon>
        <taxon>Pseudomonadota</taxon>
        <taxon>Alphaproteobacteria</taxon>
        <taxon>Hyphomicrobiales</taxon>
        <taxon>Rhizobiaceae</taxon>
        <taxon>Rhizobium/Agrobacterium group</taxon>
        <taxon>Rhizobium</taxon>
    </lineage>
</organism>
<dbReference type="GO" id="GO:0008168">
    <property type="term" value="F:methyltransferase activity"/>
    <property type="evidence" value="ECO:0007669"/>
    <property type="project" value="UniProtKB-KW"/>
</dbReference>
<sequence length="328" mass="37083">MPVWLDTDHKGDPLGHIFSLMHVSVDCKYRLRNTFRCRSLAMHVALSILPKFAPLRQLRGWMRFCLILNSPDRNPHQNIRVRRSRGTVDLDPGSYVEWNVLLFRDYEGEEKRLFCQLAESRGRAGLVLDVGANVGMHSLTFGEHFDRVFAFEPNPVVYERLVRNVETGSDGNITTFNIGLSDRDDILLFYQPTHANQGTGTFDPSFKVDGAREVCLPVRIGDEILREQGLAARVDAVKIDVQGFEPQVLSGLRQSLQASRPLIWFEVSDSTIARFSDYGGLSSVIPFPFTLFRFHTRLVAGLVYRTDLVPCGINEPLVNADYVVVPTD</sequence>
<protein>
    <submittedName>
        <fullName evidence="2">FkbM family methyltransferase</fullName>
    </submittedName>
</protein>
<keyword evidence="3" id="KW-1185">Reference proteome</keyword>
<evidence type="ECO:0000313" key="3">
    <source>
        <dbReference type="Proteomes" id="UP000316801"/>
    </source>
</evidence>
<evidence type="ECO:0000259" key="1">
    <source>
        <dbReference type="Pfam" id="PF05050"/>
    </source>
</evidence>
<accession>A0A549TGJ0</accession>
<reference evidence="2 3" key="1">
    <citation type="submission" date="2019-07" db="EMBL/GenBank/DDBJ databases">
        <title>Ln-dependent methylotrophs.</title>
        <authorList>
            <person name="Tani A."/>
        </authorList>
    </citation>
    <scope>NUCLEOTIDE SEQUENCE [LARGE SCALE GENOMIC DNA]</scope>
    <source>
        <strain evidence="2 3">SM12</strain>
    </source>
</reference>
<dbReference type="PANTHER" id="PTHR34203:SF15">
    <property type="entry name" value="SLL1173 PROTEIN"/>
    <property type="match status" value="1"/>
</dbReference>
<dbReference type="NCBIfam" id="TIGR01444">
    <property type="entry name" value="fkbM_fam"/>
    <property type="match status" value="1"/>
</dbReference>
<dbReference type="InterPro" id="IPR006342">
    <property type="entry name" value="FkbM_mtfrase"/>
</dbReference>
<keyword evidence="2" id="KW-0808">Transferase</keyword>
<dbReference type="Pfam" id="PF05050">
    <property type="entry name" value="Methyltransf_21"/>
    <property type="match status" value="1"/>
</dbReference>
<dbReference type="InterPro" id="IPR029063">
    <property type="entry name" value="SAM-dependent_MTases_sf"/>
</dbReference>
<dbReference type="GO" id="GO:0032259">
    <property type="term" value="P:methylation"/>
    <property type="evidence" value="ECO:0007669"/>
    <property type="project" value="UniProtKB-KW"/>
</dbReference>
<keyword evidence="2" id="KW-0489">Methyltransferase</keyword>